<comment type="caution">
    <text evidence="1">The sequence shown here is derived from an EMBL/GenBank/DDBJ whole genome shotgun (WGS) entry which is preliminary data.</text>
</comment>
<dbReference type="Proteomes" id="UP001162992">
    <property type="component" value="Chromosome 22"/>
</dbReference>
<name>A0ACC2AEG6_DIPCM</name>
<sequence>MQGSGSHDSPTHPDIWTQRMLKACKDAGDAKKYRTPRDRNKKMFALDDLEEATDPDMKLSSPRSLQACLHLGIDPSEVVFRPPDAYTERGLMKELQQLKFEHHEVQRKEKLRRLKEERSCIIKKEMEDKLAAKRAAYAAGHKKYMGDNDLLDKDRNRLEVLRRRQQRELEQMAKYEAQRQKMSKDNRARVEAERKLEEKKRQEKIRKEKEWQQELRHRELQKLKEEEELDKKSKQMAAERYLREQQLMQAEQEQSRQLQREAVRREQERLQKQEEFRKQLERMQEIQQESLRRKQEEMHQKDLERQRFMEQQNKERAQQNAEARKHAEKRHAAAVGNFHNIMQKRAHEYEQRQEELRSKIKMQEERQKQAEADKKQKEEIKEKQRQDVIREAQAERDQKVQELTAKAHEADLLLQNFIMKKQLENARRVVERQLEFEDKHSRAESMKRVKALQRMQILQKIQAETDRVRNLLEGRAYQQERHRQANVNLSNHRQSMHRQMESLSISKKWKDSIPFTETAKLENFPQKRASRDPMPSITE</sequence>
<protein>
    <submittedName>
        <fullName evidence="1">Uncharacterized protein</fullName>
    </submittedName>
</protein>
<gene>
    <name evidence="1" type="ORF">O6H91_22G036100</name>
</gene>
<organism evidence="1 2">
    <name type="scientific">Diphasiastrum complanatum</name>
    <name type="common">Issler's clubmoss</name>
    <name type="synonym">Lycopodium complanatum</name>
    <dbReference type="NCBI Taxonomy" id="34168"/>
    <lineage>
        <taxon>Eukaryota</taxon>
        <taxon>Viridiplantae</taxon>
        <taxon>Streptophyta</taxon>
        <taxon>Embryophyta</taxon>
        <taxon>Tracheophyta</taxon>
        <taxon>Lycopodiopsida</taxon>
        <taxon>Lycopodiales</taxon>
        <taxon>Lycopodiaceae</taxon>
        <taxon>Lycopodioideae</taxon>
        <taxon>Diphasiastrum</taxon>
    </lineage>
</organism>
<accession>A0ACC2AEG6</accession>
<dbReference type="EMBL" id="CM055113">
    <property type="protein sequence ID" value="KAJ7515959.1"/>
    <property type="molecule type" value="Genomic_DNA"/>
</dbReference>
<evidence type="ECO:0000313" key="2">
    <source>
        <dbReference type="Proteomes" id="UP001162992"/>
    </source>
</evidence>
<evidence type="ECO:0000313" key="1">
    <source>
        <dbReference type="EMBL" id="KAJ7515959.1"/>
    </source>
</evidence>
<reference evidence="2" key="1">
    <citation type="journal article" date="2024" name="Proc. Natl. Acad. Sci. U.S.A.">
        <title>Extraordinary preservation of gene collinearity over three hundred million years revealed in homosporous lycophytes.</title>
        <authorList>
            <person name="Li C."/>
            <person name="Wickell D."/>
            <person name="Kuo L.Y."/>
            <person name="Chen X."/>
            <person name="Nie B."/>
            <person name="Liao X."/>
            <person name="Peng D."/>
            <person name="Ji J."/>
            <person name="Jenkins J."/>
            <person name="Williams M."/>
            <person name="Shu S."/>
            <person name="Plott C."/>
            <person name="Barry K."/>
            <person name="Rajasekar S."/>
            <person name="Grimwood J."/>
            <person name="Han X."/>
            <person name="Sun S."/>
            <person name="Hou Z."/>
            <person name="He W."/>
            <person name="Dai G."/>
            <person name="Sun C."/>
            <person name="Schmutz J."/>
            <person name="Leebens-Mack J.H."/>
            <person name="Li F.W."/>
            <person name="Wang L."/>
        </authorList>
    </citation>
    <scope>NUCLEOTIDE SEQUENCE [LARGE SCALE GENOMIC DNA]</scope>
    <source>
        <strain evidence="2">cv. PW_Plant_1</strain>
    </source>
</reference>
<keyword evidence="2" id="KW-1185">Reference proteome</keyword>
<proteinExistence type="predicted"/>